<name>A0ABD3HRQ8_9MARC</name>
<feature type="domain" description="PPM-type phosphatase" evidence="1">
    <location>
        <begin position="79"/>
        <end position="336"/>
    </location>
</feature>
<dbReference type="PANTHER" id="PTHR47992">
    <property type="entry name" value="PROTEIN PHOSPHATASE"/>
    <property type="match status" value="1"/>
</dbReference>
<dbReference type="EMBL" id="JBJQOH010000003">
    <property type="protein sequence ID" value="KAL3694103.1"/>
    <property type="molecule type" value="Genomic_DNA"/>
</dbReference>
<evidence type="ECO:0000259" key="1">
    <source>
        <dbReference type="PROSITE" id="PS51746"/>
    </source>
</evidence>
<dbReference type="AlphaFoldDB" id="A0ABD3HRQ8"/>
<dbReference type="Proteomes" id="UP001633002">
    <property type="component" value="Unassembled WGS sequence"/>
</dbReference>
<accession>A0ABD3HRQ8</accession>
<comment type="caution">
    <text evidence="2">The sequence shown here is derived from an EMBL/GenBank/DDBJ whole genome shotgun (WGS) entry which is preliminary data.</text>
</comment>
<dbReference type="Gene3D" id="3.60.40.10">
    <property type="entry name" value="PPM-type phosphatase domain"/>
    <property type="match status" value="1"/>
</dbReference>
<organism evidence="2 3">
    <name type="scientific">Riccia sorocarpa</name>
    <dbReference type="NCBI Taxonomy" id="122646"/>
    <lineage>
        <taxon>Eukaryota</taxon>
        <taxon>Viridiplantae</taxon>
        <taxon>Streptophyta</taxon>
        <taxon>Embryophyta</taxon>
        <taxon>Marchantiophyta</taxon>
        <taxon>Marchantiopsida</taxon>
        <taxon>Marchantiidae</taxon>
        <taxon>Marchantiales</taxon>
        <taxon>Ricciaceae</taxon>
        <taxon>Riccia</taxon>
    </lineage>
</organism>
<keyword evidence="3" id="KW-1185">Reference proteome</keyword>
<dbReference type="SMART" id="SM00331">
    <property type="entry name" value="PP2C_SIG"/>
    <property type="match status" value="1"/>
</dbReference>
<sequence length="336" mass="37221">MQVERASLEFSLVGKWTYQKGDPTIGSYTCLISGFEIEGIYWIEMAVVEGKVKVEDEVKVDKVKVDESGAGEMQKAEVLYGFSRKKGTKRKKTSSQQIEDFHVAKVAEVDGQEIGLFAVMDGHSGPHVAKYLTHSLFELITRHPRFSSEPQNAIVDAFHEIDKRILEMADSNPKWKAGSTATTALLLDSGTRLIVANIGDSRAVLSRGKAVDLSVDHEPQKPEEKEMVESKGGTVSRSVAGIYRVDRRLAMSRAFGDVEIKEHLSVHPDIWDEDLLEDDEFFVIASDGLWNVMSSQEVVDYIQATPGNAEEVAQALVTAAVKRRSTDDISCLVVFL</sequence>
<protein>
    <recommendedName>
        <fullName evidence="1">PPM-type phosphatase domain-containing protein</fullName>
    </recommendedName>
</protein>
<proteinExistence type="predicted"/>
<dbReference type="InterPro" id="IPR015655">
    <property type="entry name" value="PP2C"/>
</dbReference>
<dbReference type="InterPro" id="IPR001932">
    <property type="entry name" value="PPM-type_phosphatase-like_dom"/>
</dbReference>
<reference evidence="2 3" key="1">
    <citation type="submission" date="2024-09" db="EMBL/GenBank/DDBJ databases">
        <title>Chromosome-scale assembly of Riccia sorocarpa.</title>
        <authorList>
            <person name="Paukszto L."/>
        </authorList>
    </citation>
    <scope>NUCLEOTIDE SEQUENCE [LARGE SCALE GENOMIC DNA]</scope>
    <source>
        <strain evidence="2">LP-2024</strain>
        <tissue evidence="2">Aerial parts of the thallus</tissue>
    </source>
</reference>
<dbReference type="CDD" id="cd00143">
    <property type="entry name" value="PP2Cc"/>
    <property type="match status" value="1"/>
</dbReference>
<dbReference type="Pfam" id="PF00481">
    <property type="entry name" value="PP2C"/>
    <property type="match status" value="1"/>
</dbReference>
<dbReference type="SMART" id="SM00332">
    <property type="entry name" value="PP2Cc"/>
    <property type="match status" value="1"/>
</dbReference>
<gene>
    <name evidence="2" type="ORF">R1sor_007754</name>
</gene>
<evidence type="ECO:0000313" key="2">
    <source>
        <dbReference type="EMBL" id="KAL3694103.1"/>
    </source>
</evidence>
<dbReference type="SUPFAM" id="SSF81606">
    <property type="entry name" value="PP2C-like"/>
    <property type="match status" value="1"/>
</dbReference>
<dbReference type="InterPro" id="IPR036457">
    <property type="entry name" value="PPM-type-like_dom_sf"/>
</dbReference>
<evidence type="ECO:0000313" key="3">
    <source>
        <dbReference type="Proteomes" id="UP001633002"/>
    </source>
</evidence>
<dbReference type="PROSITE" id="PS51746">
    <property type="entry name" value="PPM_2"/>
    <property type="match status" value="1"/>
</dbReference>